<comment type="caution">
    <text evidence="2">The sequence shown here is derived from an EMBL/GenBank/DDBJ whole genome shotgun (WGS) entry which is preliminary data.</text>
</comment>
<reference evidence="2 3" key="1">
    <citation type="journal article" date="2018" name="Mol. Genet. Genomics">
        <title>The red deer Cervus elaphus genome CerEla1.0: sequencing, annotating, genes, and chromosomes.</title>
        <authorList>
            <person name="Bana N.A."/>
            <person name="Nyiri A."/>
            <person name="Nagy J."/>
            <person name="Frank K."/>
            <person name="Nagy T."/>
            <person name="Steger V."/>
            <person name="Schiller M."/>
            <person name="Lakatos P."/>
            <person name="Sugar L."/>
            <person name="Horn P."/>
            <person name="Barta E."/>
            <person name="Orosz L."/>
        </authorList>
    </citation>
    <scope>NUCLEOTIDE SEQUENCE [LARGE SCALE GENOMIC DNA]</scope>
    <source>
        <strain evidence="2">Hungarian</strain>
    </source>
</reference>
<evidence type="ECO:0000256" key="1">
    <source>
        <dbReference type="SAM" id="MobiDB-lite"/>
    </source>
</evidence>
<dbReference type="Proteomes" id="UP000242450">
    <property type="component" value="Chromosome 1"/>
</dbReference>
<proteinExistence type="predicted"/>
<protein>
    <submittedName>
        <fullName evidence="2">Uncharacterized protein</fullName>
    </submittedName>
</protein>
<feature type="region of interest" description="Disordered" evidence="1">
    <location>
        <begin position="1"/>
        <end position="81"/>
    </location>
</feature>
<gene>
    <name evidence="2" type="ORF">Celaphus_00009030</name>
</gene>
<accession>A0A212DIY2</accession>
<feature type="compositionally biased region" description="Gly residues" evidence="1">
    <location>
        <begin position="71"/>
        <end position="81"/>
    </location>
</feature>
<dbReference type="AlphaFoldDB" id="A0A212DIY2"/>
<evidence type="ECO:0000313" key="2">
    <source>
        <dbReference type="EMBL" id="OWK18170.1"/>
    </source>
</evidence>
<feature type="compositionally biased region" description="Polar residues" evidence="1">
    <location>
        <begin position="51"/>
        <end position="69"/>
    </location>
</feature>
<name>A0A212DIY2_CEREH</name>
<dbReference type="EMBL" id="MKHE01000001">
    <property type="protein sequence ID" value="OWK18170.1"/>
    <property type="molecule type" value="Genomic_DNA"/>
</dbReference>
<organism evidence="2 3">
    <name type="scientific">Cervus elaphus hippelaphus</name>
    <name type="common">European red deer</name>
    <dbReference type="NCBI Taxonomy" id="46360"/>
    <lineage>
        <taxon>Eukaryota</taxon>
        <taxon>Metazoa</taxon>
        <taxon>Chordata</taxon>
        <taxon>Craniata</taxon>
        <taxon>Vertebrata</taxon>
        <taxon>Euteleostomi</taxon>
        <taxon>Mammalia</taxon>
        <taxon>Eutheria</taxon>
        <taxon>Laurasiatheria</taxon>
        <taxon>Artiodactyla</taxon>
        <taxon>Ruminantia</taxon>
        <taxon>Pecora</taxon>
        <taxon>Cervidae</taxon>
        <taxon>Cervinae</taxon>
        <taxon>Cervus</taxon>
    </lineage>
</organism>
<feature type="compositionally biased region" description="Polar residues" evidence="1">
    <location>
        <begin position="1"/>
        <end position="22"/>
    </location>
</feature>
<sequence>MAKFSKQNLQLLNQRKSQFTHPSDSKEKRERRRLAENTAAVQKLGGVREGNPTSQSVWTPPSPLDTQLQLGRGGLSEGDLS</sequence>
<evidence type="ECO:0000313" key="3">
    <source>
        <dbReference type="Proteomes" id="UP000242450"/>
    </source>
</evidence>
<keyword evidence="3" id="KW-1185">Reference proteome</keyword>